<sequence>MNINLEDIKQFKQMCLNISILMVDDEVELTKYYKEIAQRFFESVDIANSGAEALEMFKQNKYDIIYTDLNMPGMHGIELIKKVKEINPKQKFIVISASNESEKLMDLLSLNISGFIVKPFTINSFMHVSMEQISIILQAKLLLEQANELNKDIVKITKEKQDQEQMLIQQSKLAQTGEMISMISHQWRQPLSSITTTLSGLKTRLDLGIYEEEENPVEAITADFNKAFEKIEDTAIFLSKTINDFRNFYRPDNKKTTIDICDAMDSVLRILNPNGNNIEVDYKCADVDNREVYTFEGELKQVFISIINNAVDALLEKNITDAKISIYITQDADNIVVSIADNAGGIPENIIDNIFLPYFSTKSEKNGTGLGLHMAKTIIEHHVNGSLSVKNSEVSNGAEFIISIPKSKEKD</sequence>
<evidence type="ECO:0000259" key="7">
    <source>
        <dbReference type="PROSITE" id="PS50110"/>
    </source>
</evidence>
<dbReference type="GO" id="GO:0000155">
    <property type="term" value="F:phosphorelay sensor kinase activity"/>
    <property type="evidence" value="ECO:0007669"/>
    <property type="project" value="InterPro"/>
</dbReference>
<evidence type="ECO:0000256" key="2">
    <source>
        <dbReference type="ARBA" id="ARBA00012438"/>
    </source>
</evidence>
<keyword evidence="9" id="KW-1185">Reference proteome</keyword>
<dbReference type="Pfam" id="PF02518">
    <property type="entry name" value="HATPase_c"/>
    <property type="match status" value="1"/>
</dbReference>
<dbReference type="EC" id="2.7.13.3" evidence="2"/>
<dbReference type="SMART" id="SM00387">
    <property type="entry name" value="HATPase_c"/>
    <property type="match status" value="1"/>
</dbReference>
<dbReference type="RefSeq" id="WP_008339834.1">
    <property type="nucleotide sequence ID" value="NZ_AFRZ01000001.1"/>
</dbReference>
<proteinExistence type="predicted"/>
<dbReference type="PROSITE" id="PS50110">
    <property type="entry name" value="RESPONSE_REGULATORY"/>
    <property type="match status" value="1"/>
</dbReference>
<dbReference type="PANTHER" id="PTHR43547">
    <property type="entry name" value="TWO-COMPONENT HISTIDINE KINASE"/>
    <property type="match status" value="1"/>
</dbReference>
<evidence type="ECO:0000313" key="9">
    <source>
        <dbReference type="Proteomes" id="UP000006431"/>
    </source>
</evidence>
<feature type="domain" description="Response regulatory" evidence="7">
    <location>
        <begin position="19"/>
        <end position="133"/>
    </location>
</feature>
<evidence type="ECO:0000256" key="1">
    <source>
        <dbReference type="ARBA" id="ARBA00000085"/>
    </source>
</evidence>
<dbReference type="OrthoDB" id="9805967at2"/>
<accession>B6BN74</accession>
<dbReference type="SUPFAM" id="SSF52172">
    <property type="entry name" value="CheY-like"/>
    <property type="match status" value="1"/>
</dbReference>
<evidence type="ECO:0000256" key="5">
    <source>
        <dbReference type="SAM" id="Coils"/>
    </source>
</evidence>
<dbReference type="HOGENOM" id="CLU_000445_133_3_7"/>
<evidence type="ECO:0000259" key="6">
    <source>
        <dbReference type="PROSITE" id="PS50109"/>
    </source>
</evidence>
<dbReference type="SMART" id="SM00448">
    <property type="entry name" value="REC"/>
    <property type="match status" value="1"/>
</dbReference>
<feature type="coiled-coil region" evidence="5">
    <location>
        <begin position="139"/>
        <end position="166"/>
    </location>
</feature>
<evidence type="ECO:0000256" key="3">
    <source>
        <dbReference type="ARBA" id="ARBA00022553"/>
    </source>
</evidence>
<evidence type="ECO:0000313" key="8">
    <source>
        <dbReference type="EMBL" id="EHP30942.1"/>
    </source>
</evidence>
<dbReference type="EMBL" id="AFRZ01000001">
    <property type="protein sequence ID" value="EHP30942.1"/>
    <property type="molecule type" value="Genomic_DNA"/>
</dbReference>
<dbReference type="Gene3D" id="3.30.565.10">
    <property type="entry name" value="Histidine kinase-like ATPase, C-terminal domain"/>
    <property type="match status" value="1"/>
</dbReference>
<dbReference type="Gene3D" id="3.40.50.2300">
    <property type="match status" value="1"/>
</dbReference>
<dbReference type="Pfam" id="PF00072">
    <property type="entry name" value="Response_reg"/>
    <property type="match status" value="1"/>
</dbReference>
<organism evidence="8 9">
    <name type="scientific">Sulfurimonas gotlandica (strain DSM 19862 / JCM 16533 / GD1)</name>
    <dbReference type="NCBI Taxonomy" id="929558"/>
    <lineage>
        <taxon>Bacteria</taxon>
        <taxon>Pseudomonadati</taxon>
        <taxon>Campylobacterota</taxon>
        <taxon>Epsilonproteobacteria</taxon>
        <taxon>Campylobacterales</taxon>
        <taxon>Sulfurimonadaceae</taxon>
        <taxon>Sulfurimonas</taxon>
    </lineage>
</organism>
<dbReference type="InterPro" id="IPR003594">
    <property type="entry name" value="HATPase_dom"/>
</dbReference>
<name>B6BN74_SULGG</name>
<dbReference type="Proteomes" id="UP000006431">
    <property type="component" value="Unassembled WGS sequence"/>
</dbReference>
<keyword evidence="8" id="KW-0418">Kinase</keyword>
<dbReference type="InterPro" id="IPR003661">
    <property type="entry name" value="HisK_dim/P_dom"/>
</dbReference>
<dbReference type="SUPFAM" id="SSF47384">
    <property type="entry name" value="Homodimeric domain of signal transducing histidine kinase"/>
    <property type="match status" value="1"/>
</dbReference>
<keyword evidence="8" id="KW-0808">Transferase</keyword>
<comment type="caution">
    <text evidence="8">The sequence shown here is derived from an EMBL/GenBank/DDBJ whole genome shotgun (WGS) entry which is preliminary data.</text>
</comment>
<dbReference type="CDD" id="cd00156">
    <property type="entry name" value="REC"/>
    <property type="match status" value="1"/>
</dbReference>
<dbReference type="PATRIC" id="fig|929558.5.peg.2409"/>
<feature type="domain" description="Histidine kinase" evidence="6">
    <location>
        <begin position="182"/>
        <end position="408"/>
    </location>
</feature>
<dbReference type="eggNOG" id="COG2197">
    <property type="taxonomic scope" value="Bacteria"/>
</dbReference>
<dbReference type="eggNOG" id="COG4191">
    <property type="taxonomic scope" value="Bacteria"/>
</dbReference>
<dbReference type="STRING" id="929558.SMGD1_2419"/>
<dbReference type="InterPro" id="IPR001789">
    <property type="entry name" value="Sig_transdc_resp-reg_receiver"/>
</dbReference>
<dbReference type="PRINTS" id="PR00344">
    <property type="entry name" value="BCTRLSENSOR"/>
</dbReference>
<accession>H1FZ58</accession>
<reference evidence="8 9" key="1">
    <citation type="journal article" date="2012" name="Proc. Natl. Acad. Sci. U.S.A.">
        <title>Genome and physiology of a model Epsilonproteobacterium responsible for sulfide detoxification in marine oxygen depletion zones.</title>
        <authorList>
            <person name="Grote J."/>
            <person name="Schott T."/>
            <person name="Bruckner C.G."/>
            <person name="Glockner F.O."/>
            <person name="Jost G."/>
            <person name="Teeling H."/>
            <person name="Labrenz M."/>
            <person name="Jurgens K."/>
        </authorList>
    </citation>
    <scope>NUCLEOTIDE SEQUENCE [LARGE SCALE GENOMIC DNA]</scope>
    <source>
        <strain evidence="8 9">GD1</strain>
    </source>
</reference>
<evidence type="ECO:0000256" key="4">
    <source>
        <dbReference type="PROSITE-ProRule" id="PRU00169"/>
    </source>
</evidence>
<dbReference type="AlphaFoldDB" id="B6BN74"/>
<feature type="modified residue" description="4-aspartylphosphate" evidence="4">
    <location>
        <position position="68"/>
    </location>
</feature>
<dbReference type="InterPro" id="IPR011006">
    <property type="entry name" value="CheY-like_superfamily"/>
</dbReference>
<dbReference type="InterPro" id="IPR004358">
    <property type="entry name" value="Sig_transdc_His_kin-like_C"/>
</dbReference>
<comment type="catalytic activity">
    <reaction evidence="1">
        <text>ATP + protein L-histidine = ADP + protein N-phospho-L-histidine.</text>
        <dbReference type="EC" id="2.7.13.3"/>
    </reaction>
</comment>
<keyword evidence="5" id="KW-0175">Coiled coil</keyword>
<gene>
    <name evidence="8" type="ORF">SMGD1_2419</name>
</gene>
<dbReference type="Gene3D" id="1.10.287.130">
    <property type="match status" value="1"/>
</dbReference>
<protein>
    <recommendedName>
        <fullName evidence="2">histidine kinase</fullName>
        <ecNumber evidence="2">2.7.13.3</ecNumber>
    </recommendedName>
</protein>
<dbReference type="PANTHER" id="PTHR43547:SF2">
    <property type="entry name" value="HYBRID SIGNAL TRANSDUCTION HISTIDINE KINASE C"/>
    <property type="match status" value="1"/>
</dbReference>
<dbReference type="InterPro" id="IPR036890">
    <property type="entry name" value="HATPase_C_sf"/>
</dbReference>
<dbReference type="InterPro" id="IPR036097">
    <property type="entry name" value="HisK_dim/P_sf"/>
</dbReference>
<dbReference type="InterPro" id="IPR005467">
    <property type="entry name" value="His_kinase_dom"/>
</dbReference>
<keyword evidence="3 4" id="KW-0597">Phosphoprotein</keyword>
<dbReference type="SUPFAM" id="SSF55874">
    <property type="entry name" value="ATPase domain of HSP90 chaperone/DNA topoisomerase II/histidine kinase"/>
    <property type="match status" value="1"/>
</dbReference>
<dbReference type="PROSITE" id="PS50109">
    <property type="entry name" value="HIS_KIN"/>
    <property type="match status" value="1"/>
</dbReference>
<dbReference type="CDD" id="cd00082">
    <property type="entry name" value="HisKA"/>
    <property type="match status" value="1"/>
</dbReference>